<feature type="binding site" evidence="9">
    <location>
        <begin position="111"/>
        <end position="115"/>
    </location>
    <ligand>
        <name>NAD(+)</name>
        <dbReference type="ChEBI" id="CHEBI:57540"/>
    </ligand>
</feature>
<dbReference type="Proteomes" id="UP000183245">
    <property type="component" value="Unassembled WGS sequence"/>
</dbReference>
<dbReference type="GO" id="GO:0009423">
    <property type="term" value="P:chorismate biosynthetic process"/>
    <property type="evidence" value="ECO:0007669"/>
    <property type="project" value="UniProtKB-UniRule"/>
</dbReference>
<evidence type="ECO:0000256" key="2">
    <source>
        <dbReference type="ARBA" id="ARBA00001947"/>
    </source>
</evidence>
<dbReference type="GO" id="GO:0046872">
    <property type="term" value="F:metal ion binding"/>
    <property type="evidence" value="ECO:0007669"/>
    <property type="project" value="UniProtKB-KW"/>
</dbReference>
<dbReference type="GO" id="GO:0009073">
    <property type="term" value="P:aromatic amino acid family biosynthetic process"/>
    <property type="evidence" value="ECO:0007669"/>
    <property type="project" value="UniProtKB-KW"/>
</dbReference>
<dbReference type="InterPro" id="IPR030960">
    <property type="entry name" value="DHQS/DOIS_N"/>
</dbReference>
<feature type="binding site" evidence="9">
    <location>
        <position position="272"/>
    </location>
    <ligand>
        <name>Zn(2+)</name>
        <dbReference type="ChEBI" id="CHEBI:29105"/>
    </ligand>
</feature>
<dbReference type="GO" id="GO:0008652">
    <property type="term" value="P:amino acid biosynthetic process"/>
    <property type="evidence" value="ECO:0007669"/>
    <property type="project" value="UniProtKB-KW"/>
</dbReference>
<feature type="binding site" evidence="9">
    <location>
        <begin position="135"/>
        <end position="136"/>
    </location>
    <ligand>
        <name>NAD(+)</name>
        <dbReference type="ChEBI" id="CHEBI:57540"/>
    </ligand>
</feature>
<name>A0A1J5IEY3_9BACT</name>
<dbReference type="InterPro" id="IPR030963">
    <property type="entry name" value="DHQ_synth_fam"/>
</dbReference>
<evidence type="ECO:0000256" key="8">
    <source>
        <dbReference type="ARBA" id="ARBA00023285"/>
    </source>
</evidence>
<accession>A0A1J5IEY3</accession>
<dbReference type="Gene3D" id="3.40.50.1970">
    <property type="match status" value="1"/>
</dbReference>
<dbReference type="FunFam" id="3.40.50.1970:FF:000007">
    <property type="entry name" value="Pentafunctional AROM polypeptide"/>
    <property type="match status" value="1"/>
</dbReference>
<comment type="similarity">
    <text evidence="9">Belongs to the sugar phosphate cyclases superfamily. Dehydroquinate synthase family.</text>
</comment>
<feature type="binding site" evidence="9">
    <location>
        <begin position="77"/>
        <end position="82"/>
    </location>
    <ligand>
        <name>NAD(+)</name>
        <dbReference type="ChEBI" id="CHEBI:57540"/>
    </ligand>
</feature>
<comment type="function">
    <text evidence="9">Catalyzes the conversion of 3-deoxy-D-arabino-heptulosonate 7-phosphate (DAHP) to dehydroquinate (DHQ).</text>
</comment>
<feature type="binding site" evidence="9">
    <location>
        <begin position="175"/>
        <end position="178"/>
    </location>
    <ligand>
        <name>NAD(+)</name>
        <dbReference type="ChEBI" id="CHEBI:57540"/>
    </ligand>
</feature>
<dbReference type="GO" id="GO:0000166">
    <property type="term" value="F:nucleotide binding"/>
    <property type="evidence" value="ECO:0007669"/>
    <property type="project" value="UniProtKB-KW"/>
</dbReference>
<proteinExistence type="inferred from homology"/>
<gene>
    <name evidence="9" type="primary">aroB</name>
    <name evidence="13" type="ORF">AUK40_06135</name>
</gene>
<dbReference type="GO" id="GO:0005737">
    <property type="term" value="C:cytoplasm"/>
    <property type="evidence" value="ECO:0007669"/>
    <property type="project" value="UniProtKB-SubCell"/>
</dbReference>
<dbReference type="PANTHER" id="PTHR43622:SF1">
    <property type="entry name" value="3-DEHYDROQUINATE SYNTHASE"/>
    <property type="match status" value="1"/>
</dbReference>
<dbReference type="Pfam" id="PF01761">
    <property type="entry name" value="DHQ_synthase"/>
    <property type="match status" value="1"/>
</dbReference>
<evidence type="ECO:0000313" key="13">
    <source>
        <dbReference type="EMBL" id="OIP95315.1"/>
    </source>
</evidence>
<feature type="binding site" evidence="9">
    <location>
        <position position="190"/>
    </location>
    <ligand>
        <name>Zn(2+)</name>
        <dbReference type="ChEBI" id="CHEBI:29105"/>
    </ligand>
</feature>
<feature type="binding site" evidence="9">
    <location>
        <position position="256"/>
    </location>
    <ligand>
        <name>Zn(2+)</name>
        <dbReference type="ChEBI" id="CHEBI:29105"/>
    </ligand>
</feature>
<dbReference type="STRING" id="1817892.AUK40_06135"/>
<feature type="binding site" evidence="9">
    <location>
        <position position="157"/>
    </location>
    <ligand>
        <name>NAD(+)</name>
        <dbReference type="ChEBI" id="CHEBI:57540"/>
    </ligand>
</feature>
<dbReference type="InterPro" id="IPR050071">
    <property type="entry name" value="Dehydroquinate_synthase"/>
</dbReference>
<keyword evidence="7 9" id="KW-0456">Lyase</keyword>
<dbReference type="Gene3D" id="1.20.1090.10">
    <property type="entry name" value="Dehydroquinate synthase-like - alpha domain"/>
    <property type="match status" value="1"/>
</dbReference>
<evidence type="ECO:0000259" key="12">
    <source>
        <dbReference type="Pfam" id="PF24621"/>
    </source>
</evidence>
<comment type="cofactor">
    <cofactor evidence="1 9">
        <name>NAD(+)</name>
        <dbReference type="ChEBI" id="CHEBI:57540"/>
    </cofactor>
</comment>
<comment type="pathway">
    <text evidence="9">Metabolic intermediate biosynthesis; chorismate biosynthesis; chorismate from D-erythrose 4-phosphate and phosphoenolpyruvate: step 2/7.</text>
</comment>
<dbReference type="GO" id="GO:0003856">
    <property type="term" value="F:3-dehydroquinate synthase activity"/>
    <property type="evidence" value="ECO:0007669"/>
    <property type="project" value="UniProtKB-UniRule"/>
</dbReference>
<evidence type="ECO:0000256" key="5">
    <source>
        <dbReference type="ARBA" id="ARBA00022833"/>
    </source>
</evidence>
<dbReference type="Pfam" id="PF24621">
    <property type="entry name" value="DHQS_C"/>
    <property type="match status" value="1"/>
</dbReference>
<dbReference type="SUPFAM" id="SSF56796">
    <property type="entry name" value="Dehydroquinate synthase-like"/>
    <property type="match status" value="1"/>
</dbReference>
<evidence type="ECO:0000256" key="7">
    <source>
        <dbReference type="ARBA" id="ARBA00023239"/>
    </source>
</evidence>
<comment type="cofactor">
    <cofactor evidence="9">
        <name>Co(2+)</name>
        <dbReference type="ChEBI" id="CHEBI:48828"/>
    </cofactor>
    <cofactor evidence="9">
        <name>Zn(2+)</name>
        <dbReference type="ChEBI" id="CHEBI:29105"/>
    </cofactor>
    <text evidence="9">Binds 1 divalent metal cation per subunit. Can use either Co(2+) or Zn(2+).</text>
</comment>
<evidence type="ECO:0000256" key="6">
    <source>
        <dbReference type="ARBA" id="ARBA00023027"/>
    </source>
</evidence>
<keyword evidence="5 9" id="KW-0862">Zinc</keyword>
<sequence length="371" mass="40460">MEKILVQVRAVEDTTYEVVVGNDLFATVAADLAGGLVPQVNRYVIITDETVDSYWGPELLSFLRGQRLKTDWLTFPEGEVSKTRKTKQKLEDALAKLNCGRDTCVIALGGGVVTDLAGFVAATYQRGIPYVNIPTTLLGAADASIGGKTGVDTDLGKNQIGAFHYPKRVYIDTSTWQTLPEEQIRNGLAETIKHAVIADAIFFEYLENHAIELGREGAVDPEILLHLAITNVRIKQSVVQDDPLEQGKRAILNFGHTLGHALEILSGYAILHGAAVAIGMVFAARLGEHLGHTTPGTAQRLKQLLQQVGLPVDLPGSVQSEELIDCMLRDKKNRNQEIRLVFAANTGTIFSRGGSFSHPVDPDVLRSFLHF</sequence>
<dbReference type="AlphaFoldDB" id="A0A1J5IEY3"/>
<dbReference type="PIRSF" id="PIRSF001455">
    <property type="entry name" value="DHQ_synth"/>
    <property type="match status" value="1"/>
</dbReference>
<comment type="catalytic activity">
    <reaction evidence="9">
        <text>7-phospho-2-dehydro-3-deoxy-D-arabino-heptonate = 3-dehydroquinate + phosphate</text>
        <dbReference type="Rhea" id="RHEA:21968"/>
        <dbReference type="ChEBI" id="CHEBI:32364"/>
        <dbReference type="ChEBI" id="CHEBI:43474"/>
        <dbReference type="ChEBI" id="CHEBI:58394"/>
        <dbReference type="EC" id="4.2.3.4"/>
    </reaction>
</comment>
<evidence type="ECO:0000256" key="4">
    <source>
        <dbReference type="ARBA" id="ARBA00022741"/>
    </source>
</evidence>
<comment type="caution">
    <text evidence="13">The sequence shown here is derived from an EMBL/GenBank/DDBJ whole genome shotgun (WGS) entry which is preliminary data.</text>
</comment>
<evidence type="ECO:0000256" key="1">
    <source>
        <dbReference type="ARBA" id="ARBA00001911"/>
    </source>
</evidence>
<organism evidence="13 14">
    <name type="scientific">Candidatus Wirthbacteria bacterium CG2_30_54_11</name>
    <dbReference type="NCBI Taxonomy" id="1817892"/>
    <lineage>
        <taxon>Bacteria</taxon>
        <taxon>Candidatus Wirthbacteria</taxon>
    </lineage>
</organism>
<protein>
    <recommendedName>
        <fullName evidence="9 10">3-dehydroquinate synthase</fullName>
        <shortName evidence="9">DHQS</shortName>
        <ecNumber evidence="9 10">4.2.3.4</ecNumber>
    </recommendedName>
</protein>
<dbReference type="InterPro" id="IPR056179">
    <property type="entry name" value="DHQS_C"/>
</dbReference>
<dbReference type="PANTHER" id="PTHR43622">
    <property type="entry name" value="3-DEHYDROQUINATE SYNTHASE"/>
    <property type="match status" value="1"/>
</dbReference>
<dbReference type="InterPro" id="IPR016037">
    <property type="entry name" value="DHQ_synth_AroB"/>
</dbReference>
<keyword evidence="9" id="KW-0057">Aromatic amino acid biosynthesis</keyword>
<comment type="cofactor">
    <cofactor evidence="2">
        <name>Zn(2+)</name>
        <dbReference type="ChEBI" id="CHEBI:29105"/>
    </cofactor>
</comment>
<comment type="subcellular location">
    <subcellularLocation>
        <location evidence="9">Cytoplasm</location>
    </subcellularLocation>
</comment>
<keyword evidence="8 9" id="KW-0170">Cobalt</keyword>
<reference evidence="13 14" key="1">
    <citation type="journal article" date="2016" name="Environ. Microbiol.">
        <title>Genomic resolution of a cold subsurface aquifer community provides metabolic insights for novel microbes adapted to high CO concentrations.</title>
        <authorList>
            <person name="Probst A.J."/>
            <person name="Castelle C.J."/>
            <person name="Singh A."/>
            <person name="Brown C.T."/>
            <person name="Anantharaman K."/>
            <person name="Sharon I."/>
            <person name="Hug L.A."/>
            <person name="Burstein D."/>
            <person name="Emerson J.B."/>
            <person name="Thomas B.C."/>
            <person name="Banfield J.F."/>
        </authorList>
    </citation>
    <scope>NUCLEOTIDE SEQUENCE [LARGE SCALE GENOMIC DNA]</scope>
    <source>
        <strain evidence="13">CG2_30_54_11</strain>
    </source>
</reference>
<keyword evidence="3 9" id="KW-0479">Metal-binding</keyword>
<evidence type="ECO:0000256" key="10">
    <source>
        <dbReference type="NCBIfam" id="TIGR01357"/>
    </source>
</evidence>
<dbReference type="HAMAP" id="MF_00110">
    <property type="entry name" value="DHQ_synthase"/>
    <property type="match status" value="1"/>
</dbReference>
<evidence type="ECO:0000256" key="9">
    <source>
        <dbReference type="HAMAP-Rule" id="MF_00110"/>
    </source>
</evidence>
<keyword evidence="6 9" id="KW-0520">NAD</keyword>
<evidence type="ECO:0000256" key="3">
    <source>
        <dbReference type="ARBA" id="ARBA00022723"/>
    </source>
</evidence>
<dbReference type="UniPathway" id="UPA00053">
    <property type="reaction ID" value="UER00085"/>
</dbReference>
<evidence type="ECO:0000259" key="11">
    <source>
        <dbReference type="Pfam" id="PF01761"/>
    </source>
</evidence>
<dbReference type="EMBL" id="MNZT01000112">
    <property type="protein sequence ID" value="OIP95315.1"/>
    <property type="molecule type" value="Genomic_DNA"/>
</dbReference>
<dbReference type="EC" id="4.2.3.4" evidence="9 10"/>
<dbReference type="NCBIfam" id="TIGR01357">
    <property type="entry name" value="aroB"/>
    <property type="match status" value="1"/>
</dbReference>
<dbReference type="CDD" id="cd08195">
    <property type="entry name" value="DHQS"/>
    <property type="match status" value="1"/>
</dbReference>
<evidence type="ECO:0000313" key="14">
    <source>
        <dbReference type="Proteomes" id="UP000183245"/>
    </source>
</evidence>
<feature type="binding site" evidence="9">
    <location>
        <position position="148"/>
    </location>
    <ligand>
        <name>NAD(+)</name>
        <dbReference type="ChEBI" id="CHEBI:57540"/>
    </ligand>
</feature>
<feature type="domain" description="3-dehydroquinate synthase N-terminal" evidence="11">
    <location>
        <begin position="73"/>
        <end position="185"/>
    </location>
</feature>
<keyword evidence="9" id="KW-0028">Amino-acid biosynthesis</keyword>
<keyword evidence="4 9" id="KW-0547">Nucleotide-binding</keyword>
<keyword evidence="9" id="KW-0963">Cytoplasm</keyword>
<feature type="domain" description="3-dehydroquinate synthase C-terminal" evidence="12">
    <location>
        <begin position="187"/>
        <end position="333"/>
    </location>
</feature>